<name>A0AC34G7C7_9BILA</name>
<dbReference type="WBParaSite" id="ES5_v2.g25664.t1">
    <property type="protein sequence ID" value="ES5_v2.g25664.t1"/>
    <property type="gene ID" value="ES5_v2.g25664"/>
</dbReference>
<protein>
    <submittedName>
        <fullName evidence="2">BBI inhibitor</fullName>
    </submittedName>
</protein>
<dbReference type="Proteomes" id="UP000887579">
    <property type="component" value="Unplaced"/>
</dbReference>
<reference evidence="2" key="1">
    <citation type="submission" date="2022-11" db="UniProtKB">
        <authorList>
            <consortium name="WormBaseParasite"/>
        </authorList>
    </citation>
    <scope>IDENTIFICATION</scope>
</reference>
<accession>A0AC34G7C7</accession>
<organism evidence="1 2">
    <name type="scientific">Panagrolaimus sp. ES5</name>
    <dbReference type="NCBI Taxonomy" id="591445"/>
    <lineage>
        <taxon>Eukaryota</taxon>
        <taxon>Metazoa</taxon>
        <taxon>Ecdysozoa</taxon>
        <taxon>Nematoda</taxon>
        <taxon>Chromadorea</taxon>
        <taxon>Rhabditida</taxon>
        <taxon>Tylenchina</taxon>
        <taxon>Panagrolaimomorpha</taxon>
        <taxon>Panagrolaimoidea</taxon>
        <taxon>Panagrolaimidae</taxon>
        <taxon>Panagrolaimus</taxon>
    </lineage>
</organism>
<sequence>MKLFIFVIVFASAFAVLNSLVLTKNADCKPCRSSNDCPADYRCHQTYECDSCANYCERKVCCLQNDTECKGDVCVICPLKMSKSESE</sequence>
<evidence type="ECO:0000313" key="1">
    <source>
        <dbReference type="Proteomes" id="UP000887579"/>
    </source>
</evidence>
<evidence type="ECO:0000313" key="2">
    <source>
        <dbReference type="WBParaSite" id="ES5_v2.g25664.t1"/>
    </source>
</evidence>
<proteinExistence type="predicted"/>